<dbReference type="InterPro" id="IPR015168">
    <property type="entry name" value="SsuA/THI5"/>
</dbReference>
<dbReference type="SUPFAM" id="SSF53850">
    <property type="entry name" value="Periplasmic binding protein-like II"/>
    <property type="match status" value="1"/>
</dbReference>
<feature type="transmembrane region" description="Helical" evidence="12">
    <location>
        <begin position="6"/>
        <end position="26"/>
    </location>
</feature>
<keyword evidence="8" id="KW-0784">Thiamine biosynthesis</keyword>
<evidence type="ECO:0000256" key="12">
    <source>
        <dbReference type="SAM" id="Phobius"/>
    </source>
</evidence>
<comment type="subunit">
    <text evidence="4">Homodimer.</text>
</comment>
<dbReference type="EMBL" id="VNHM01000001">
    <property type="protein sequence ID" value="TYO98046.1"/>
    <property type="molecule type" value="Genomic_DNA"/>
</dbReference>
<keyword evidence="7" id="KW-0663">Pyridoxal phosphate</keyword>
<comment type="catalytic activity">
    <reaction evidence="11">
        <text>N(6)-(pyridoxal phosphate)-L-lysyl-[4-amino-5-hydroxymethyl-2-methylpyrimidine phosphate synthase] + L-histidyl-[4-amino-5-hydroxymethyl-2-methylpyrimidine phosphate synthase] + 2 Fe(3+) + 4 H2O = L-lysyl-[4-amino-5-hydroxymethyl-2-methylpyrimidine phosphate synthase] + (2S)-2-amino-5-hydroxy-4-oxopentanoyl-[4-amino-5-hydroxymethyl-2-methylpyrimidine phosphate synthase] + 4-amino-2-methyl-5-(phosphooxymethyl)pyrimidine + 3-oxopropanoate + 2 Fe(2+) + 2 H(+)</text>
        <dbReference type="Rhea" id="RHEA:65756"/>
        <dbReference type="Rhea" id="RHEA-COMP:16892"/>
        <dbReference type="Rhea" id="RHEA-COMP:16893"/>
        <dbReference type="Rhea" id="RHEA-COMP:16894"/>
        <dbReference type="Rhea" id="RHEA-COMP:16895"/>
        <dbReference type="ChEBI" id="CHEBI:15377"/>
        <dbReference type="ChEBI" id="CHEBI:15378"/>
        <dbReference type="ChEBI" id="CHEBI:29033"/>
        <dbReference type="ChEBI" id="CHEBI:29034"/>
        <dbReference type="ChEBI" id="CHEBI:29969"/>
        <dbReference type="ChEBI" id="CHEBI:29979"/>
        <dbReference type="ChEBI" id="CHEBI:33190"/>
        <dbReference type="ChEBI" id="CHEBI:58354"/>
        <dbReference type="ChEBI" id="CHEBI:143915"/>
        <dbReference type="ChEBI" id="CHEBI:157692"/>
    </reaction>
    <physiologicalReaction direction="left-to-right" evidence="11">
        <dbReference type="Rhea" id="RHEA:65757"/>
    </physiologicalReaction>
</comment>
<accession>A0A5S4ZZ65</accession>
<evidence type="ECO:0000313" key="14">
    <source>
        <dbReference type="EMBL" id="TYO98046.1"/>
    </source>
</evidence>
<sequence length="354" mass="39759">MFKPKTILVFIIVLGILTGSTVIYTLSIHGRGKKEVVTLKVWENERNMLQLPLYVALKEGYFAEQGIKVQLLDGEKTAAKDPYADDLADIIITDPADCLYRKSVNPSAPVIVAALAHRDGTFLLAREKETFVWGDMKNKNVICYPPETGPGLVMEKIIRDAGMVPFRDLCLYNRIPGELRLGVFKSGSGSYIQLSGAEALMAEKNGAGRIIARPGDAAENFPSAFCTAKPKIISQQPEALQGFVNAIYKAMLWMQHEPELGVKAAADYLDKLDKRIRGELFEEYLNMKMWQPSPQVQKQSFTEVVRIMETAGQLAMPITYEKSVNNTFALQAANSIQYIPKEEREQNWWRKIIH</sequence>
<comment type="function">
    <text evidence="1">Responsible for the formation of the pyrimidine heterocycle in the thiamine biosynthesis pathway. Catalyzes the formation of hydroxymethylpyrimidine phosphate (HMP-P) from histidine and pyridoxal phosphate (PLP). The protein uses PLP and the active site histidine to form HMP-P, generating an inactive enzyme. The enzyme can only undergo a single turnover, which suggests it is a suicide enzyme.</text>
</comment>
<feature type="domain" description="SsuA/THI5-like" evidence="13">
    <location>
        <begin position="51"/>
        <end position="259"/>
    </location>
</feature>
<keyword evidence="5" id="KW-0808">Transferase</keyword>
<keyword evidence="12" id="KW-1133">Transmembrane helix</keyword>
<dbReference type="InterPro" id="IPR027939">
    <property type="entry name" value="NMT1/THI5"/>
</dbReference>
<reference evidence="14 15" key="1">
    <citation type="submission" date="2019-07" db="EMBL/GenBank/DDBJ databases">
        <title>Genomic Encyclopedia of Type Strains, Phase I: the one thousand microbial genomes (KMG-I) project.</title>
        <authorList>
            <person name="Kyrpides N."/>
        </authorList>
    </citation>
    <scope>NUCLEOTIDE SEQUENCE [LARGE SCALE GENOMIC DNA]</scope>
    <source>
        <strain evidence="14 15">DSM 6562</strain>
    </source>
</reference>
<dbReference type="PANTHER" id="PTHR31528:SF1">
    <property type="entry name" value="4-AMINO-5-HYDROXYMETHYL-2-METHYLPYRIMIDINE PHOSPHATE SYNTHASE THI11-RELATED"/>
    <property type="match status" value="1"/>
</dbReference>
<evidence type="ECO:0000256" key="3">
    <source>
        <dbReference type="ARBA" id="ARBA00009406"/>
    </source>
</evidence>
<proteinExistence type="inferred from homology"/>
<keyword evidence="6" id="KW-0479">Metal-binding</keyword>
<evidence type="ECO:0000256" key="6">
    <source>
        <dbReference type="ARBA" id="ARBA00022723"/>
    </source>
</evidence>
<dbReference type="Proteomes" id="UP000323166">
    <property type="component" value="Unassembled WGS sequence"/>
</dbReference>
<keyword evidence="12" id="KW-0812">Transmembrane</keyword>
<dbReference type="GO" id="GO:0046872">
    <property type="term" value="F:metal ion binding"/>
    <property type="evidence" value="ECO:0007669"/>
    <property type="project" value="UniProtKB-KW"/>
</dbReference>
<evidence type="ECO:0000256" key="2">
    <source>
        <dbReference type="ARBA" id="ARBA00004948"/>
    </source>
</evidence>
<dbReference type="PANTHER" id="PTHR31528">
    <property type="entry name" value="4-AMINO-5-HYDROXYMETHYL-2-METHYLPYRIMIDINE PHOSPHATE SYNTHASE THI11-RELATED"/>
    <property type="match status" value="1"/>
</dbReference>
<evidence type="ECO:0000256" key="1">
    <source>
        <dbReference type="ARBA" id="ARBA00003469"/>
    </source>
</evidence>
<evidence type="ECO:0000256" key="9">
    <source>
        <dbReference type="ARBA" id="ARBA00023004"/>
    </source>
</evidence>
<dbReference type="GO" id="GO:0016740">
    <property type="term" value="F:transferase activity"/>
    <property type="evidence" value="ECO:0007669"/>
    <property type="project" value="UniProtKB-KW"/>
</dbReference>
<name>A0A5S4ZZ65_9FIRM</name>
<evidence type="ECO:0000256" key="5">
    <source>
        <dbReference type="ARBA" id="ARBA00022679"/>
    </source>
</evidence>
<evidence type="ECO:0000259" key="13">
    <source>
        <dbReference type="Pfam" id="PF09084"/>
    </source>
</evidence>
<protein>
    <recommendedName>
        <fullName evidence="10">Thiamine pyrimidine synthase</fullName>
    </recommendedName>
</protein>
<keyword evidence="12" id="KW-0472">Membrane</keyword>
<dbReference type="Pfam" id="PF09084">
    <property type="entry name" value="NMT1"/>
    <property type="match status" value="1"/>
</dbReference>
<evidence type="ECO:0000313" key="15">
    <source>
        <dbReference type="Proteomes" id="UP000323166"/>
    </source>
</evidence>
<dbReference type="GO" id="GO:0009228">
    <property type="term" value="P:thiamine biosynthetic process"/>
    <property type="evidence" value="ECO:0007669"/>
    <property type="project" value="UniProtKB-KW"/>
</dbReference>
<comment type="pathway">
    <text evidence="2">Cofactor biosynthesis; thiamine diphosphate biosynthesis.</text>
</comment>
<comment type="caution">
    <text evidence="14">The sequence shown here is derived from an EMBL/GenBank/DDBJ whole genome shotgun (WGS) entry which is preliminary data.</text>
</comment>
<keyword evidence="15" id="KW-1185">Reference proteome</keyword>
<dbReference type="AlphaFoldDB" id="A0A5S4ZZ65"/>
<evidence type="ECO:0000256" key="4">
    <source>
        <dbReference type="ARBA" id="ARBA00011738"/>
    </source>
</evidence>
<keyword evidence="9" id="KW-0408">Iron</keyword>
<evidence type="ECO:0000256" key="8">
    <source>
        <dbReference type="ARBA" id="ARBA00022977"/>
    </source>
</evidence>
<evidence type="ECO:0000256" key="7">
    <source>
        <dbReference type="ARBA" id="ARBA00022898"/>
    </source>
</evidence>
<evidence type="ECO:0000256" key="11">
    <source>
        <dbReference type="ARBA" id="ARBA00048179"/>
    </source>
</evidence>
<dbReference type="RefSeq" id="WP_166510385.1">
    <property type="nucleotide sequence ID" value="NZ_VNHM01000001.1"/>
</dbReference>
<organism evidence="14 15">
    <name type="scientific">Desulfallas thermosapovorans DSM 6562</name>
    <dbReference type="NCBI Taxonomy" id="1121431"/>
    <lineage>
        <taxon>Bacteria</taxon>
        <taxon>Bacillati</taxon>
        <taxon>Bacillota</taxon>
        <taxon>Clostridia</taxon>
        <taxon>Eubacteriales</taxon>
        <taxon>Desulfallaceae</taxon>
        <taxon>Desulfallas</taxon>
    </lineage>
</organism>
<comment type="similarity">
    <text evidence="3">Belongs to the NMT1/THI5 family.</text>
</comment>
<evidence type="ECO:0000256" key="10">
    <source>
        <dbReference type="ARBA" id="ARBA00033171"/>
    </source>
</evidence>
<dbReference type="Gene3D" id="3.40.190.10">
    <property type="entry name" value="Periplasmic binding protein-like II"/>
    <property type="match status" value="2"/>
</dbReference>
<gene>
    <name evidence="14" type="ORF">LX24_00331</name>
</gene>